<dbReference type="AlphaFoldDB" id="A0A4C1SV15"/>
<dbReference type="Proteomes" id="UP000299102">
    <property type="component" value="Unassembled WGS sequence"/>
</dbReference>
<evidence type="ECO:0000313" key="1">
    <source>
        <dbReference type="EMBL" id="GBP06012.1"/>
    </source>
</evidence>
<protein>
    <submittedName>
        <fullName evidence="1">Uncharacterized protein</fullName>
    </submittedName>
</protein>
<dbReference type="OrthoDB" id="425681at2759"/>
<comment type="caution">
    <text evidence="1">The sequence shown here is derived from an EMBL/GenBank/DDBJ whole genome shotgun (WGS) entry which is preliminary data.</text>
</comment>
<reference evidence="1 2" key="1">
    <citation type="journal article" date="2019" name="Commun. Biol.">
        <title>The bagworm genome reveals a unique fibroin gene that provides high tensile strength.</title>
        <authorList>
            <person name="Kono N."/>
            <person name="Nakamura H."/>
            <person name="Ohtoshi R."/>
            <person name="Tomita M."/>
            <person name="Numata K."/>
            <person name="Arakawa K."/>
        </authorList>
    </citation>
    <scope>NUCLEOTIDE SEQUENCE [LARGE SCALE GENOMIC DNA]</scope>
</reference>
<proteinExistence type="predicted"/>
<gene>
    <name evidence="1" type="ORF">EVAR_3262_1</name>
</gene>
<accession>A0A4C1SV15</accession>
<dbReference type="STRING" id="151549.A0A4C1SV15"/>
<dbReference type="PANTHER" id="PTHR47027">
    <property type="entry name" value="REVERSE TRANSCRIPTASE DOMAIN-CONTAINING PROTEIN"/>
    <property type="match status" value="1"/>
</dbReference>
<organism evidence="1 2">
    <name type="scientific">Eumeta variegata</name>
    <name type="common">Bagworm moth</name>
    <name type="synonym">Eumeta japonica</name>
    <dbReference type="NCBI Taxonomy" id="151549"/>
    <lineage>
        <taxon>Eukaryota</taxon>
        <taxon>Metazoa</taxon>
        <taxon>Ecdysozoa</taxon>
        <taxon>Arthropoda</taxon>
        <taxon>Hexapoda</taxon>
        <taxon>Insecta</taxon>
        <taxon>Pterygota</taxon>
        <taxon>Neoptera</taxon>
        <taxon>Endopterygota</taxon>
        <taxon>Lepidoptera</taxon>
        <taxon>Glossata</taxon>
        <taxon>Ditrysia</taxon>
        <taxon>Tineoidea</taxon>
        <taxon>Psychidae</taxon>
        <taxon>Oiketicinae</taxon>
        <taxon>Eumeta</taxon>
    </lineage>
</organism>
<evidence type="ECO:0000313" key="2">
    <source>
        <dbReference type="Proteomes" id="UP000299102"/>
    </source>
</evidence>
<dbReference type="EMBL" id="BGZK01000020">
    <property type="protein sequence ID" value="GBP06012.1"/>
    <property type="molecule type" value="Genomic_DNA"/>
</dbReference>
<keyword evidence="2" id="KW-1185">Reference proteome</keyword>
<dbReference type="PANTHER" id="PTHR47027:SF30">
    <property type="entry name" value="THAP-TYPE DOMAIN-CONTAINING PROTEIN"/>
    <property type="match status" value="1"/>
</dbReference>
<name>A0A4C1SV15_EUMVA</name>
<sequence length="134" mass="15361">MIDIKRRVNAGNKVNGTLLAIMNSKSVSGQACLAIHNGILMPTLMYGSKSWVWQKKNDSRINSVEMRSLRMSVRSMCGVSQKDRFRNSNVIERCGLKENVVTRVERGMLRWFDHLERTNESKLTKQICRANVCE</sequence>